<dbReference type="STRING" id="1450537.A0A395I2X0"/>
<dbReference type="Proteomes" id="UP000248961">
    <property type="component" value="Unassembled WGS sequence"/>
</dbReference>
<dbReference type="PANTHER" id="PTHR15715:SF37">
    <property type="entry name" value="LD47843P"/>
    <property type="match status" value="1"/>
</dbReference>
<dbReference type="VEuPathDB" id="FungiDB:BO97DRAFT_412609"/>
<feature type="compositionally biased region" description="Polar residues" evidence="1">
    <location>
        <begin position="476"/>
        <end position="497"/>
    </location>
</feature>
<keyword evidence="4" id="KW-1185">Reference proteome</keyword>
<proteinExistence type="predicted"/>
<feature type="region of interest" description="Disordered" evidence="1">
    <location>
        <begin position="521"/>
        <end position="569"/>
    </location>
</feature>
<dbReference type="InterPro" id="IPR008984">
    <property type="entry name" value="SMAD_FHA_dom_sf"/>
</dbReference>
<dbReference type="InterPro" id="IPR051176">
    <property type="entry name" value="Cent_Immune-Sig_Mod"/>
</dbReference>
<dbReference type="GO" id="GO:0005737">
    <property type="term" value="C:cytoplasm"/>
    <property type="evidence" value="ECO:0007669"/>
    <property type="project" value="TreeGrafter"/>
</dbReference>
<protein>
    <recommendedName>
        <fullName evidence="2">FHA domain-containing protein</fullName>
    </recommendedName>
</protein>
<dbReference type="InterPro" id="IPR000253">
    <property type="entry name" value="FHA_dom"/>
</dbReference>
<evidence type="ECO:0000313" key="3">
    <source>
        <dbReference type="EMBL" id="RAL14277.1"/>
    </source>
</evidence>
<dbReference type="Pfam" id="PF00498">
    <property type="entry name" value="FHA"/>
    <property type="match status" value="1"/>
</dbReference>
<sequence length="666" mass="72573">MPVSEAVVNLRPLTSIDGIPCRSLKFTPNTADACIGRASKRESKNLLPAQDNGLFDSRVMSRNHAQLIVRLDKKLAYLRDGGSMHGTYVNGKKLPSEEDYLLNQGDVITFGTEVIRGKDTFPPVQVRCEFDWHQSTPTPTNTFCVPDDDDNDANTDITPAVCPAASTSGDDDSVLRSDSDDQSVVEASSPFTSPMKKSSPNLTFYQSVNMLNDTNYTTHHGSRNMPINLDCDHPEQPLVTPRMTPPAAFTILDEEPSEAVTHLDVFVEETGLESSLGSSREENSDWEEEDDSIDYGDEEEVHSQCSLDSDMEEDPYEPYEFDKYKSMNSSHSHVLGIRDLIMSEPSFDFEEAARLNGGATEPRVGNEEGSGESISRSQACPSNLSVPEHNPTMPVSHNVKPSEIFPIQAPQPTNMLPLPLLCQQSRPLDNHLIGLQQNPLTSPIDWHPGHAYTLPIPISSRADYSDGPFMSELTAASGTANTSETTEPAVTNPTATIPGSKDIETDEKDIHATTVVAEQPTTSLSLLSEDSSLQQDPNPIVEETRPLKRKAEHIEEPPAYQAHSRESQTLDVHDKADFSETQPPNPSVEHRILPCSHPALVPANEVTTASQVPNALAGSDRPLKRVKKSAARNFASHAATAALGVAIGALGTIAALASLPPDYFHE</sequence>
<accession>A0A395I2X0</accession>
<name>A0A395I2X0_ASPHC</name>
<dbReference type="GeneID" id="37200535"/>
<reference evidence="3 4" key="1">
    <citation type="submission" date="2018-02" db="EMBL/GenBank/DDBJ databases">
        <title>The genomes of Aspergillus section Nigri reveals drivers in fungal speciation.</title>
        <authorList>
            <consortium name="DOE Joint Genome Institute"/>
            <person name="Vesth T.C."/>
            <person name="Nybo J."/>
            <person name="Theobald S."/>
            <person name="Brandl J."/>
            <person name="Frisvad J.C."/>
            <person name="Nielsen K.F."/>
            <person name="Lyhne E.K."/>
            <person name="Kogle M.E."/>
            <person name="Kuo A."/>
            <person name="Riley R."/>
            <person name="Clum A."/>
            <person name="Nolan M."/>
            <person name="Lipzen A."/>
            <person name="Salamov A."/>
            <person name="Henrissat B."/>
            <person name="Wiebenga A."/>
            <person name="De vries R.P."/>
            <person name="Grigoriev I.V."/>
            <person name="Mortensen U.H."/>
            <person name="Andersen M.R."/>
            <person name="Baker S.E."/>
        </authorList>
    </citation>
    <scope>NUCLEOTIDE SEQUENCE [LARGE SCALE GENOMIC DNA]</scope>
    <source>
        <strain evidence="3 4">CBS 101889</strain>
    </source>
</reference>
<dbReference type="Gene3D" id="2.60.200.20">
    <property type="match status" value="1"/>
</dbReference>
<organism evidence="3 4">
    <name type="scientific">Aspergillus homomorphus (strain CBS 101889)</name>
    <dbReference type="NCBI Taxonomy" id="1450537"/>
    <lineage>
        <taxon>Eukaryota</taxon>
        <taxon>Fungi</taxon>
        <taxon>Dikarya</taxon>
        <taxon>Ascomycota</taxon>
        <taxon>Pezizomycotina</taxon>
        <taxon>Eurotiomycetes</taxon>
        <taxon>Eurotiomycetidae</taxon>
        <taxon>Eurotiales</taxon>
        <taxon>Aspergillaceae</taxon>
        <taxon>Aspergillus</taxon>
        <taxon>Aspergillus subgen. Circumdati</taxon>
    </lineage>
</organism>
<feature type="region of interest" description="Disordered" evidence="1">
    <location>
        <begin position="358"/>
        <end position="392"/>
    </location>
</feature>
<dbReference type="PANTHER" id="PTHR15715">
    <property type="entry name" value="CENTROSOMAL PROTEIN OF 170 KDA"/>
    <property type="match status" value="1"/>
</dbReference>
<dbReference type="SMART" id="SM00240">
    <property type="entry name" value="FHA"/>
    <property type="match status" value="1"/>
</dbReference>
<feature type="compositionally biased region" description="Polar residues" evidence="1">
    <location>
        <begin position="189"/>
        <end position="198"/>
    </location>
</feature>
<evidence type="ECO:0000256" key="1">
    <source>
        <dbReference type="SAM" id="MobiDB-lite"/>
    </source>
</evidence>
<feature type="region of interest" description="Disordered" evidence="1">
    <location>
        <begin position="271"/>
        <end position="299"/>
    </location>
</feature>
<feature type="domain" description="FHA" evidence="2">
    <location>
        <begin position="33"/>
        <end position="94"/>
    </location>
</feature>
<evidence type="ECO:0000259" key="2">
    <source>
        <dbReference type="PROSITE" id="PS50006"/>
    </source>
</evidence>
<gene>
    <name evidence="3" type="ORF">BO97DRAFT_412609</name>
</gene>
<feature type="region of interest" description="Disordered" evidence="1">
    <location>
        <begin position="476"/>
        <end position="506"/>
    </location>
</feature>
<dbReference type="RefSeq" id="XP_025553431.1">
    <property type="nucleotide sequence ID" value="XM_025696246.1"/>
</dbReference>
<feature type="compositionally biased region" description="Polar residues" evidence="1">
    <location>
        <begin position="372"/>
        <end position="385"/>
    </location>
</feature>
<dbReference type="EMBL" id="KZ824275">
    <property type="protein sequence ID" value="RAL14277.1"/>
    <property type="molecule type" value="Genomic_DNA"/>
</dbReference>
<dbReference type="SUPFAM" id="SSF49879">
    <property type="entry name" value="SMAD/FHA domain"/>
    <property type="match status" value="1"/>
</dbReference>
<feature type="compositionally biased region" description="Acidic residues" evidence="1">
    <location>
        <begin position="284"/>
        <end position="299"/>
    </location>
</feature>
<feature type="region of interest" description="Disordered" evidence="1">
    <location>
        <begin position="161"/>
        <end position="198"/>
    </location>
</feature>
<dbReference type="OrthoDB" id="4096268at2759"/>
<dbReference type="AlphaFoldDB" id="A0A395I2X0"/>
<dbReference type="PROSITE" id="PS50006">
    <property type="entry name" value="FHA_DOMAIN"/>
    <property type="match status" value="1"/>
</dbReference>
<feature type="compositionally biased region" description="Low complexity" evidence="1">
    <location>
        <begin position="523"/>
        <end position="533"/>
    </location>
</feature>
<evidence type="ECO:0000313" key="4">
    <source>
        <dbReference type="Proteomes" id="UP000248961"/>
    </source>
</evidence>